<dbReference type="Proteomes" id="UP000199206">
    <property type="component" value="Unassembled WGS sequence"/>
</dbReference>
<proteinExistence type="predicted"/>
<sequence length="76" mass="8167">MDMDRYTPAKPAFGAWLIAQKDRGGLLGQLAAGAAADRGFPKHGDPDAVRKRLVALQADGDMHSALDDAEVDWLAY</sequence>
<dbReference type="STRING" id="1166340.SAMN05192583_0528"/>
<dbReference type="AlphaFoldDB" id="A0A1H7Z4V7"/>
<evidence type="ECO:0000313" key="2">
    <source>
        <dbReference type="Proteomes" id="UP000199206"/>
    </source>
</evidence>
<accession>A0A1H7Z4V7</accession>
<keyword evidence="2" id="KW-1185">Reference proteome</keyword>
<protein>
    <recommendedName>
        <fullName evidence="3">YozE SAM-like fold</fullName>
    </recommendedName>
</protein>
<dbReference type="EMBL" id="FOCF01000001">
    <property type="protein sequence ID" value="SEM53024.1"/>
    <property type="molecule type" value="Genomic_DNA"/>
</dbReference>
<gene>
    <name evidence="1" type="ORF">SAMN05192583_0528</name>
</gene>
<reference evidence="2" key="1">
    <citation type="submission" date="2016-10" db="EMBL/GenBank/DDBJ databases">
        <authorList>
            <person name="Varghese N."/>
            <person name="Submissions S."/>
        </authorList>
    </citation>
    <scope>NUCLEOTIDE SEQUENCE [LARGE SCALE GENOMIC DNA]</scope>
    <source>
        <strain evidence="2">S6-262</strain>
    </source>
</reference>
<dbReference type="SUPFAM" id="SSF140652">
    <property type="entry name" value="YozE-like"/>
    <property type="match status" value="1"/>
</dbReference>
<dbReference type="RefSeq" id="WP_093663875.1">
    <property type="nucleotide sequence ID" value="NZ_FOCF01000001.1"/>
</dbReference>
<evidence type="ECO:0008006" key="3">
    <source>
        <dbReference type="Google" id="ProtNLM"/>
    </source>
</evidence>
<dbReference type="OrthoDB" id="7477743at2"/>
<dbReference type="InterPro" id="IPR036806">
    <property type="entry name" value="YozE_SAM-like_sf"/>
</dbReference>
<organism evidence="1 2">
    <name type="scientific">Sphingomonas gellani</name>
    <dbReference type="NCBI Taxonomy" id="1166340"/>
    <lineage>
        <taxon>Bacteria</taxon>
        <taxon>Pseudomonadati</taxon>
        <taxon>Pseudomonadota</taxon>
        <taxon>Alphaproteobacteria</taxon>
        <taxon>Sphingomonadales</taxon>
        <taxon>Sphingomonadaceae</taxon>
        <taxon>Sphingomonas</taxon>
    </lineage>
</organism>
<evidence type="ECO:0000313" key="1">
    <source>
        <dbReference type="EMBL" id="SEM53024.1"/>
    </source>
</evidence>
<name>A0A1H7Z4V7_9SPHN</name>